<protein>
    <submittedName>
        <fullName evidence="2">Uncharacterized protein</fullName>
    </submittedName>
</protein>
<keyword evidence="3" id="KW-1185">Reference proteome</keyword>
<evidence type="ECO:0000256" key="1">
    <source>
        <dbReference type="SAM" id="Coils"/>
    </source>
</evidence>
<keyword evidence="1" id="KW-0175">Coiled coil</keyword>
<gene>
    <name evidence="2" type="ORF">SAMN06265218_107143</name>
</gene>
<dbReference type="AlphaFoldDB" id="A0A521CVD8"/>
<dbReference type="EMBL" id="FXTH01000007">
    <property type="protein sequence ID" value="SMO63429.1"/>
    <property type="molecule type" value="Genomic_DNA"/>
</dbReference>
<evidence type="ECO:0000313" key="3">
    <source>
        <dbReference type="Proteomes" id="UP000317593"/>
    </source>
</evidence>
<accession>A0A521CVD8</accession>
<dbReference type="OrthoDB" id="1525291at2"/>
<dbReference type="Proteomes" id="UP000317593">
    <property type="component" value="Unassembled WGS sequence"/>
</dbReference>
<feature type="coiled-coil region" evidence="1">
    <location>
        <begin position="14"/>
        <end position="41"/>
    </location>
</feature>
<proteinExistence type="predicted"/>
<reference evidence="2 3" key="1">
    <citation type="submission" date="2017-05" db="EMBL/GenBank/DDBJ databases">
        <authorList>
            <person name="Varghese N."/>
            <person name="Submissions S."/>
        </authorList>
    </citation>
    <scope>NUCLEOTIDE SEQUENCE [LARGE SCALE GENOMIC DNA]</scope>
    <source>
        <strain evidence="2 3">DSM 21194</strain>
    </source>
</reference>
<sequence length="84" mass="9893">MDTPKKKQRTLKIKLSESNHLKEYEDELERWESEGGRASTLNDIFDEVKLPLKPGEVFEVTDGNVIYEDGEYYYMIDIDLLSLY</sequence>
<name>A0A521CVD8_9BACT</name>
<dbReference type="RefSeq" id="WP_142714388.1">
    <property type="nucleotide sequence ID" value="NZ_FXTH01000007.1"/>
</dbReference>
<organism evidence="2 3">
    <name type="scientific">Fodinibius sediminis</name>
    <dbReference type="NCBI Taxonomy" id="1214077"/>
    <lineage>
        <taxon>Bacteria</taxon>
        <taxon>Pseudomonadati</taxon>
        <taxon>Balneolota</taxon>
        <taxon>Balneolia</taxon>
        <taxon>Balneolales</taxon>
        <taxon>Balneolaceae</taxon>
        <taxon>Fodinibius</taxon>
    </lineage>
</organism>
<evidence type="ECO:0000313" key="2">
    <source>
        <dbReference type="EMBL" id="SMO63429.1"/>
    </source>
</evidence>